<dbReference type="InterPro" id="IPR000488">
    <property type="entry name" value="Death_dom"/>
</dbReference>
<dbReference type="GO" id="GO:0005737">
    <property type="term" value="C:cytoplasm"/>
    <property type="evidence" value="ECO:0007669"/>
    <property type="project" value="UniProtKB-ARBA"/>
</dbReference>
<dbReference type="PROSITE" id="PS50017">
    <property type="entry name" value="DEATH_DOMAIN"/>
    <property type="match status" value="1"/>
</dbReference>
<feature type="domain" description="Death" evidence="8">
    <location>
        <begin position="150"/>
        <end position="216"/>
    </location>
</feature>
<evidence type="ECO:0000256" key="5">
    <source>
        <dbReference type="ARBA" id="ARBA00022859"/>
    </source>
</evidence>
<feature type="compositionally biased region" description="Low complexity" evidence="6">
    <location>
        <begin position="369"/>
        <end position="385"/>
    </location>
</feature>
<sequence length="434" mass="49716">MKMAFINDKRIRHFEKQLQEFTKKVDPIELLPYLPCLTQSSKEEIECKQQTYSRSHAALKMYQNLIRMDNWWDQLLDALRSNHQHHLADKLEELDDELSIPRTDRKVQPVFANRKSSRSRKYTGDTRYKDLPARVSAILKIMDSQDVTNNWEAMAAHLRYTNDEVTRMKCNRDQPSCTKKLLEDWSQHEDATLQNLLIALQELERFDLLEQVQKVTGYQLPENREDQLVCDEHQRDENEETSIKINENATPSQIKPDSSSCKFNDHMTGHRQTQGDKSLFPTNGQIGQENERCLSRLCDKTSRFDENVSDPVIQPSISVLWKDKIAVDGSKTPDGDDAEQVINTNSRPSEEGLDSINTQGTSNVCSHSNNNNDDNMNNNTNNNNTDRYDVTHDPNVNALSYPKTMKDKIINQLPLVGGISALGIGVIIALAKTK</sequence>
<dbReference type="Pfam" id="PF00531">
    <property type="entry name" value="Death"/>
    <property type="match status" value="1"/>
</dbReference>
<proteinExistence type="evidence at transcript level"/>
<organism evidence="9">
    <name type="scientific">Azumapecten farreri</name>
    <name type="common">Farrer's scallop</name>
    <name type="synonym">Chlamys farreri</name>
    <dbReference type="NCBI Taxonomy" id="106299"/>
    <lineage>
        <taxon>Eukaryota</taxon>
        <taxon>Metazoa</taxon>
        <taxon>Spiralia</taxon>
        <taxon>Lophotrochozoa</taxon>
        <taxon>Mollusca</taxon>
        <taxon>Bivalvia</taxon>
        <taxon>Autobranchia</taxon>
        <taxon>Pteriomorphia</taxon>
        <taxon>Pectinida</taxon>
        <taxon>Pectinoidea</taxon>
        <taxon>Pectinidae</taxon>
        <taxon>Azumapecten</taxon>
    </lineage>
</organism>
<feature type="compositionally biased region" description="Polar residues" evidence="6">
    <location>
        <begin position="270"/>
        <end position="285"/>
    </location>
</feature>
<dbReference type="EMBL" id="OM069740">
    <property type="protein sequence ID" value="UZS59159.1"/>
    <property type="molecule type" value="mRNA"/>
</dbReference>
<dbReference type="InterPro" id="IPR011029">
    <property type="entry name" value="DEATH-like_dom_sf"/>
</dbReference>
<evidence type="ECO:0000256" key="7">
    <source>
        <dbReference type="SAM" id="Phobius"/>
    </source>
</evidence>
<dbReference type="InterPro" id="IPR031964">
    <property type="entry name" value="CARD_dom"/>
</dbReference>
<dbReference type="Gene3D" id="1.10.533.10">
    <property type="entry name" value="Death Domain, Fas"/>
    <property type="match status" value="2"/>
</dbReference>
<reference evidence="9" key="1">
    <citation type="submission" date="2021-12" db="EMBL/GenBank/DDBJ databases">
        <authorList>
            <person name="Liu Q."/>
            <person name="Huang B."/>
            <person name="Wang X."/>
        </authorList>
    </citation>
    <scope>NUCLEOTIDE SEQUENCE</scope>
</reference>
<evidence type="ECO:0000259" key="8">
    <source>
        <dbReference type="PROSITE" id="PS50017"/>
    </source>
</evidence>
<dbReference type="SUPFAM" id="SSF47986">
    <property type="entry name" value="DEATH domain"/>
    <property type="match status" value="2"/>
</dbReference>
<dbReference type="GO" id="GO:0045087">
    <property type="term" value="P:innate immune response"/>
    <property type="evidence" value="ECO:0007669"/>
    <property type="project" value="UniProtKB-KW"/>
</dbReference>
<feature type="region of interest" description="Disordered" evidence="6">
    <location>
        <begin position="330"/>
        <end position="389"/>
    </location>
</feature>
<name>A0A9E8G2Y9_AZUFA</name>
<keyword evidence="7" id="KW-0472">Membrane</keyword>
<feature type="transmembrane region" description="Helical" evidence="7">
    <location>
        <begin position="413"/>
        <end position="431"/>
    </location>
</feature>
<keyword evidence="4" id="KW-0832">Ubl conjugation</keyword>
<evidence type="ECO:0000256" key="3">
    <source>
        <dbReference type="ARBA" id="ARBA00022588"/>
    </source>
</evidence>
<evidence type="ECO:0000313" key="9">
    <source>
        <dbReference type="EMBL" id="UZS59159.1"/>
    </source>
</evidence>
<dbReference type="GO" id="GO:0007165">
    <property type="term" value="P:signal transduction"/>
    <property type="evidence" value="ECO:0007669"/>
    <property type="project" value="InterPro"/>
</dbReference>
<keyword evidence="7" id="KW-0812">Transmembrane</keyword>
<keyword evidence="1" id="KW-1017">Isopeptide bond</keyword>
<dbReference type="SMART" id="SM00005">
    <property type="entry name" value="DEATH"/>
    <property type="match status" value="1"/>
</dbReference>
<protein>
    <submittedName>
        <fullName evidence="9">MAVS</fullName>
    </submittedName>
</protein>
<evidence type="ECO:0000256" key="2">
    <source>
        <dbReference type="ARBA" id="ARBA00022553"/>
    </source>
</evidence>
<feature type="compositionally biased region" description="Polar residues" evidence="6">
    <location>
        <begin position="355"/>
        <end position="368"/>
    </location>
</feature>
<keyword evidence="3" id="KW-0399">Innate immunity</keyword>
<accession>A0A9E8G2Y9</accession>
<keyword evidence="7" id="KW-1133">Transmembrane helix</keyword>
<evidence type="ECO:0000256" key="1">
    <source>
        <dbReference type="ARBA" id="ARBA00022499"/>
    </source>
</evidence>
<dbReference type="AlphaFoldDB" id="A0A9E8G2Y9"/>
<keyword evidence="2" id="KW-0597">Phosphoprotein</keyword>
<evidence type="ECO:0000256" key="4">
    <source>
        <dbReference type="ARBA" id="ARBA00022843"/>
    </source>
</evidence>
<feature type="region of interest" description="Disordered" evidence="6">
    <location>
        <begin position="266"/>
        <end position="285"/>
    </location>
</feature>
<dbReference type="Pfam" id="PF16739">
    <property type="entry name" value="CARD_2"/>
    <property type="match status" value="1"/>
</dbReference>
<keyword evidence="5" id="KW-0391">Immunity</keyword>
<evidence type="ECO:0000256" key="6">
    <source>
        <dbReference type="SAM" id="MobiDB-lite"/>
    </source>
</evidence>